<name>A0A6J7WKK2_9CAUD</name>
<protein>
    <submittedName>
        <fullName evidence="1">Uncharacterized protein</fullName>
    </submittedName>
</protein>
<accession>A0A6J7WKK2</accession>
<evidence type="ECO:0000313" key="1">
    <source>
        <dbReference type="EMBL" id="CAB5212694.1"/>
    </source>
</evidence>
<gene>
    <name evidence="1" type="ORF">UFOVP189_38</name>
</gene>
<dbReference type="EMBL" id="LR798234">
    <property type="protein sequence ID" value="CAB5212694.1"/>
    <property type="molecule type" value="Genomic_DNA"/>
</dbReference>
<organism evidence="1">
    <name type="scientific">uncultured Caudovirales phage</name>
    <dbReference type="NCBI Taxonomy" id="2100421"/>
    <lineage>
        <taxon>Viruses</taxon>
        <taxon>Duplodnaviria</taxon>
        <taxon>Heunggongvirae</taxon>
        <taxon>Uroviricota</taxon>
        <taxon>Caudoviricetes</taxon>
        <taxon>Peduoviridae</taxon>
        <taxon>Maltschvirus</taxon>
        <taxon>Maltschvirus maltsch</taxon>
    </lineage>
</organism>
<reference evidence="1" key="1">
    <citation type="submission" date="2020-05" db="EMBL/GenBank/DDBJ databases">
        <authorList>
            <person name="Chiriac C."/>
            <person name="Salcher M."/>
            <person name="Ghai R."/>
            <person name="Kavagutti S V."/>
        </authorList>
    </citation>
    <scope>NUCLEOTIDE SEQUENCE</scope>
</reference>
<sequence length="77" mass="8738">MKEDTTPIDSTWMGKTGGFARDMTLRDHYAGLAMQGMFASPHDYHRVSEETYEEYLAVIGRCAYLAADAMLKAREEK</sequence>
<proteinExistence type="predicted"/>